<dbReference type="RefSeq" id="WP_289268370.1">
    <property type="nucleotide sequence ID" value="NZ_OX365700.1"/>
</dbReference>
<evidence type="ECO:0000313" key="1">
    <source>
        <dbReference type="EMBL" id="CAI4031456.1"/>
    </source>
</evidence>
<dbReference type="EMBL" id="OX365700">
    <property type="protein sequence ID" value="CAI4031456.1"/>
    <property type="molecule type" value="Genomic_DNA"/>
</dbReference>
<dbReference type="AlphaFoldDB" id="A0AA86MYV9"/>
<evidence type="ECO:0000313" key="2">
    <source>
        <dbReference type="Proteomes" id="UP001179121"/>
    </source>
</evidence>
<accession>A0AA86MYV9</accession>
<dbReference type="KEGG" id="nti:DNFV4_01879"/>
<keyword evidence="2" id="KW-1185">Reference proteome</keyword>
<protein>
    <submittedName>
        <fullName evidence="1">Uncharacterized protein</fullName>
    </submittedName>
</protein>
<organism evidence="1 2">
    <name type="scientific">Nitrospira tepida</name>
    <dbReference type="NCBI Taxonomy" id="2973512"/>
    <lineage>
        <taxon>Bacteria</taxon>
        <taxon>Pseudomonadati</taxon>
        <taxon>Nitrospirota</taxon>
        <taxon>Nitrospiria</taxon>
        <taxon>Nitrospirales</taxon>
        <taxon>Nitrospiraceae</taxon>
        <taxon>Nitrospira</taxon>
    </lineage>
</organism>
<dbReference type="Proteomes" id="UP001179121">
    <property type="component" value="Chromosome"/>
</dbReference>
<sequence>MMHRILVAGLWTLLSGGFAWAAGYDLLMSREERLCRQVGEALIPLSDGSVGFRPDDERIRPLAWQPVQLGGDAPKTTRCSELQQALVDLNNDGRQDLVIRTRFCMKGKPSDSLYLFPEDSPVLQQATWQDLTPLHATPDKFERTGGTYLLQVGEAGGASAVLRTLFAIESFVMDGRAYVSLTSPPYIYVVIASYQGGDSFRDLCYLRRQPSPIR</sequence>
<proteinExistence type="predicted"/>
<reference evidence="1" key="1">
    <citation type="submission" date="2022-10" db="EMBL/GenBank/DDBJ databases">
        <authorList>
            <person name="Koch H."/>
        </authorList>
    </citation>
    <scope>NUCLEOTIDE SEQUENCE</scope>
    <source>
        <strain evidence="1">DNF</strain>
    </source>
</reference>
<gene>
    <name evidence="1" type="ORF">DNFV4_01879</name>
</gene>
<name>A0AA86MYV9_9BACT</name>